<dbReference type="EMBL" id="MN740384">
    <property type="protein sequence ID" value="QHU03655.1"/>
    <property type="molecule type" value="Genomic_DNA"/>
</dbReference>
<proteinExistence type="predicted"/>
<name>A0A6C0JCT3_9ZZZZ</name>
<protein>
    <submittedName>
        <fullName evidence="1">Uncharacterized protein</fullName>
    </submittedName>
</protein>
<evidence type="ECO:0000313" key="1">
    <source>
        <dbReference type="EMBL" id="QHU03655.1"/>
    </source>
</evidence>
<reference evidence="1" key="1">
    <citation type="journal article" date="2020" name="Nature">
        <title>Giant virus diversity and host interactions through global metagenomics.</title>
        <authorList>
            <person name="Schulz F."/>
            <person name="Roux S."/>
            <person name="Paez-Espino D."/>
            <person name="Jungbluth S."/>
            <person name="Walsh D.A."/>
            <person name="Denef V.J."/>
            <person name="McMahon K.D."/>
            <person name="Konstantinidis K.T."/>
            <person name="Eloe-Fadrosh E.A."/>
            <person name="Kyrpides N.C."/>
            <person name="Woyke T."/>
        </authorList>
    </citation>
    <scope>NUCLEOTIDE SEQUENCE</scope>
    <source>
        <strain evidence="1">GVMAG-M-3300027206-1</strain>
    </source>
</reference>
<organism evidence="1">
    <name type="scientific">viral metagenome</name>
    <dbReference type="NCBI Taxonomy" id="1070528"/>
    <lineage>
        <taxon>unclassified sequences</taxon>
        <taxon>metagenomes</taxon>
        <taxon>organismal metagenomes</taxon>
    </lineage>
</organism>
<accession>A0A6C0JCT3</accession>
<sequence length="1361" mass="144105">MGRTARFEQIYVASLEAEPVENETLTGVNSILTREIEVNEVKINSSDGVKGRLGLANNIPTKQFSLGTELYMDKDDTHVFDLKASGRANRFFVNQNLAVGTVNPSKAFQVNAGAVRKVDIDIEGHNLMTVSGNLVSTNVIVNDKLSLSNIVIDGAASNIISVNGGIKTSNLSIGSNVAFFDNGPGTNVGVISGDVYQTGNLHMIGNLFVTGNVTVSEVAKYIVAQDLRVSNIVIHSGFGNDVLSRETGYVMTPGVGYSNVAIAFVGGARGREMGFFQTTAYGGLNSAEIPKSPGVVNVHVSGDIYTSNAVGVANIFPTHDLCVGSNLFVEDTGSNVLEVHGNTYTQKLKVGSGGISVGNLLTMLPGEEAPVVINSNVRMNALRTTGTTPSGISNVTPTDTLSIGSKIYANLTAADTLTIFGNTATTNLITESVSSTSNIIIHADRYGGDSVVNPLVLKSGPSSSNVSSIEIFGASTSNTHQNIRFKTKNTERMKITSNGHVGINETNPTQRLTVNGNAFVMGSNVMMFGNLWGTTSNTSMQMFSSPNVGENKVENIVKSGKGLNFYASTTPTMGTPKLTILESSNVGINVANPIGALHTTGGTVFINNQVVNRGTYVHQETPMVITNTYPITSTTDMGRVLDLSREGNGTQDGVRASFKLGKHETSTGTSKSRFDLYLASDNYETDNDVMTWLSTGKVGIGHTQPSAHLEVMGTGIGDPTRNGILVHNHDNGDAIIAAEAKLNVGNAYTSYILENGGALTGWTTGVTKDNDFRITENYQKVLDPGQVALYINNGTRNVGVGTDQPRAKLEVSGNLVVGNEITFGGTLGDEYGNTRIIDRIYGTQYTQSELLLYKGNNDGSVNQGPDRIRHIAGEHVFQTYTTSGGTLYGGNQILETMDAISNKSLVITDLGSTGIVVIGGNRTHGAAAYAEDSGTKLVVNGSIVFTGSGSFKTTGLEFSTTELGASYNIIRSAVNGNTRRPITFAHGGVGFTDSEFFRFDNDGRIGMGTTQPTSNIHVYDTTPSDINLLKLQSTGVNKQTGALLYTNEGEGGFIKGFNNTVNRTTGLALGVANNSTIVNNLNLIHTSNVGVGTPSPLRQLHILDSRTTGENGTMRVESLSSNASIELTTSSGGNSNIYADRTGNVYIQPSSDTTFVDSDLIITGDLAVQGNFAFTELGVNLGSNLPTTDFEVGGGAIFGSQTGGVQRKFYSKSFQITTTNPSKDIQLIFGTGAFYAKVIAMLRRTDGSTTKDLSTMILELQGGSGDENTPSDIDVAVGTKNIFGGTNNYPWSSTVITGQRGISITPYNEDITRDYYYDISVELMTASGGKLVKITSNLTDPLGLDNGNGGARTPAWASFDY</sequence>